<keyword evidence="1" id="KW-0805">Transcription regulation</keyword>
<dbReference type="CDD" id="cd06529">
    <property type="entry name" value="S24_LexA-like"/>
    <property type="match status" value="1"/>
</dbReference>
<reference evidence="6" key="2">
    <citation type="submission" date="2012-04" db="EMBL/GenBank/DDBJ databases">
        <title>Complete genome sequence of Providencia stuartii clinical isolate MRSN 2154.</title>
        <authorList>
            <person name="Clifford R.J."/>
            <person name="Hang J."/>
            <person name="Riley M.C."/>
            <person name="Onmus-Leone F."/>
            <person name="Kuschner R.A."/>
            <person name="Lesho E.P."/>
            <person name="Waterman P.E."/>
        </authorList>
    </citation>
    <scope>NUCLEOTIDE SEQUENCE [LARGE SCALE GENOMIC DNA]</scope>
    <source>
        <strain evidence="6">MRSN 2154</strain>
    </source>
</reference>
<name>A0A140NI53_PROSM</name>
<accession>A0A140NI53</accession>
<dbReference type="PROSITE" id="PS50943">
    <property type="entry name" value="HTH_CROC1"/>
    <property type="match status" value="1"/>
</dbReference>
<dbReference type="Gene3D" id="1.10.260.40">
    <property type="entry name" value="lambda repressor-like DNA-binding domains"/>
    <property type="match status" value="1"/>
</dbReference>
<dbReference type="SUPFAM" id="SSF47413">
    <property type="entry name" value="lambda repressor-like DNA-binding domains"/>
    <property type="match status" value="1"/>
</dbReference>
<protein>
    <recommendedName>
        <fullName evidence="4">HTH cro/C1-type domain-containing protein</fullName>
    </recommendedName>
</protein>
<dbReference type="InterPro" id="IPR039418">
    <property type="entry name" value="LexA-like"/>
</dbReference>
<dbReference type="RefSeq" id="WP_004921030.1">
    <property type="nucleotide sequence ID" value="NC_017731.1"/>
</dbReference>
<organism evidence="5 6">
    <name type="scientific">Providencia stuartii (strain MRSN 2154)</name>
    <dbReference type="NCBI Taxonomy" id="1157951"/>
    <lineage>
        <taxon>Bacteria</taxon>
        <taxon>Pseudomonadati</taxon>
        <taxon>Pseudomonadota</taxon>
        <taxon>Gammaproteobacteria</taxon>
        <taxon>Enterobacterales</taxon>
        <taxon>Morganellaceae</taxon>
        <taxon>Providencia</taxon>
    </lineage>
</organism>
<dbReference type="Pfam" id="PF01381">
    <property type="entry name" value="HTH_3"/>
    <property type="match status" value="1"/>
</dbReference>
<dbReference type="InterPro" id="IPR000655">
    <property type="entry name" value="Cro-like"/>
</dbReference>
<dbReference type="EMBL" id="CP003488">
    <property type="protein sequence ID" value="AFH92330.1"/>
    <property type="molecule type" value="Genomic_DNA"/>
</dbReference>
<dbReference type="OrthoDB" id="9791537at2"/>
<evidence type="ECO:0000256" key="3">
    <source>
        <dbReference type="ARBA" id="ARBA00023163"/>
    </source>
</evidence>
<gene>
    <name evidence="5" type="ordered locus">S70_02175</name>
</gene>
<dbReference type="InterPro" id="IPR036286">
    <property type="entry name" value="LexA/Signal_pep-like_sf"/>
</dbReference>
<dbReference type="Pfam" id="PF00717">
    <property type="entry name" value="Peptidase_S24"/>
    <property type="match status" value="1"/>
</dbReference>
<dbReference type="KEGG" id="psi:S70_02175"/>
<dbReference type="InterPro" id="IPR001387">
    <property type="entry name" value="Cro/C1-type_HTH"/>
</dbReference>
<dbReference type="AlphaFoldDB" id="A0A140NI53"/>
<dbReference type="Proteomes" id="UP000005012">
    <property type="component" value="Chromosome"/>
</dbReference>
<keyword evidence="2" id="KW-0238">DNA-binding</keyword>
<proteinExistence type="predicted"/>
<reference evidence="5 6" key="1">
    <citation type="journal article" date="2012" name="J. Bacteriol.">
        <title>Complete Genome Sequence of Providencia stuartii Clinical Isolate MRSN 2154.</title>
        <authorList>
            <person name="Clifford R.J."/>
            <person name="Hang J."/>
            <person name="Riley M.C."/>
            <person name="Onmus-Leone F."/>
            <person name="Kuschner R.A."/>
            <person name="Lesho E.P."/>
            <person name="Waterman P.E."/>
        </authorList>
    </citation>
    <scope>NUCLEOTIDE SEQUENCE [LARGE SCALE GENOMIC DNA]</scope>
    <source>
        <strain evidence="5 6">MRSN 2154</strain>
    </source>
</reference>
<evidence type="ECO:0000313" key="5">
    <source>
        <dbReference type="EMBL" id="AFH92330.1"/>
    </source>
</evidence>
<evidence type="ECO:0000256" key="2">
    <source>
        <dbReference type="ARBA" id="ARBA00023125"/>
    </source>
</evidence>
<dbReference type="GO" id="GO:0006355">
    <property type="term" value="P:regulation of DNA-templated transcription"/>
    <property type="evidence" value="ECO:0007669"/>
    <property type="project" value="InterPro"/>
</dbReference>
<evidence type="ECO:0000313" key="6">
    <source>
        <dbReference type="Proteomes" id="UP000005012"/>
    </source>
</evidence>
<evidence type="ECO:0000256" key="1">
    <source>
        <dbReference type="ARBA" id="ARBA00023015"/>
    </source>
</evidence>
<evidence type="ECO:0000259" key="4">
    <source>
        <dbReference type="PROSITE" id="PS50943"/>
    </source>
</evidence>
<dbReference type="CDD" id="cd00093">
    <property type="entry name" value="HTH_XRE"/>
    <property type="match status" value="1"/>
</dbReference>
<dbReference type="HOGENOM" id="CLU_066192_1_3_6"/>
<feature type="domain" description="HTH cro/C1-type" evidence="4">
    <location>
        <begin position="7"/>
        <end position="60"/>
    </location>
</feature>
<keyword evidence="3" id="KW-0804">Transcription</keyword>
<dbReference type="InterPro" id="IPR015927">
    <property type="entry name" value="Peptidase_S24_S26A/B/C"/>
</dbReference>
<sequence>MSLASRIRQRRQELNLTQTELAEKAGISQQSIESIENGRTKKPRNIIEIAKALQSHPEWLLNGKSIMPISEVNSRRIPLLSYVQAGLFKDANPITDYEGNFEYILVDDDISANAFALRVEGDSMTPEFKEGDIVVIDTEIWPNPGEFVFAKNGGNQGTFKKYRPTGIGTGEFELVPLNPDYPTLNSHDYQISLIGVMVEHRIYRRKR</sequence>
<dbReference type="PATRIC" id="fig|1157951.4.peg.432"/>
<dbReference type="PANTHER" id="PTHR40661">
    <property type="match status" value="1"/>
</dbReference>
<dbReference type="GeneID" id="93518837"/>
<dbReference type="SUPFAM" id="SSF51306">
    <property type="entry name" value="LexA/Signal peptidase"/>
    <property type="match status" value="1"/>
</dbReference>
<dbReference type="PRINTS" id="PR00030">
    <property type="entry name" value="HTHCRO"/>
</dbReference>
<dbReference type="GO" id="GO:0003677">
    <property type="term" value="F:DNA binding"/>
    <property type="evidence" value="ECO:0007669"/>
    <property type="project" value="UniProtKB-KW"/>
</dbReference>
<dbReference type="PANTHER" id="PTHR40661:SF3">
    <property type="entry name" value="FELS-1 PROPHAGE TRANSCRIPTIONAL REGULATOR"/>
    <property type="match status" value="1"/>
</dbReference>
<dbReference type="InterPro" id="IPR010982">
    <property type="entry name" value="Lambda_DNA-bd_dom_sf"/>
</dbReference>
<dbReference type="Gene3D" id="2.10.109.10">
    <property type="entry name" value="Umud Fragment, subunit A"/>
    <property type="match status" value="1"/>
</dbReference>
<dbReference type="SMART" id="SM00530">
    <property type="entry name" value="HTH_XRE"/>
    <property type="match status" value="1"/>
</dbReference>